<proteinExistence type="inferred from homology"/>
<protein>
    <recommendedName>
        <fullName evidence="2">AB hydrolase-1 domain-containing protein</fullName>
    </recommendedName>
</protein>
<dbReference type="InterPro" id="IPR029058">
    <property type="entry name" value="AB_hydrolase_fold"/>
</dbReference>
<feature type="signal peptide" evidence="1">
    <location>
        <begin position="1"/>
        <end position="17"/>
    </location>
</feature>
<comment type="caution">
    <text evidence="3">The sequence shown here is derived from an EMBL/GenBank/DDBJ whole genome shotgun (WGS) entry which is preliminary data.</text>
</comment>
<organism evidence="3 4">
    <name type="scientific">Cephalotrichum gorgonifer</name>
    <dbReference type="NCBI Taxonomy" id="2041049"/>
    <lineage>
        <taxon>Eukaryota</taxon>
        <taxon>Fungi</taxon>
        <taxon>Dikarya</taxon>
        <taxon>Ascomycota</taxon>
        <taxon>Pezizomycotina</taxon>
        <taxon>Sordariomycetes</taxon>
        <taxon>Hypocreomycetidae</taxon>
        <taxon>Microascales</taxon>
        <taxon>Microascaceae</taxon>
        <taxon>Cephalotrichum</taxon>
    </lineage>
</organism>
<evidence type="ECO:0000256" key="1">
    <source>
        <dbReference type="PIRNR" id="PIRNR029171"/>
    </source>
</evidence>
<keyword evidence="4" id="KW-1185">Reference proteome</keyword>
<feature type="domain" description="AB hydrolase-1" evidence="2">
    <location>
        <begin position="137"/>
        <end position="316"/>
    </location>
</feature>
<dbReference type="AlphaFoldDB" id="A0AAE8N7X1"/>
<dbReference type="SUPFAM" id="SSF53474">
    <property type="entry name" value="alpha/beta-Hydrolases"/>
    <property type="match status" value="1"/>
</dbReference>
<feature type="chain" id="PRO_5041785589" description="AB hydrolase-1 domain-containing protein" evidence="1">
    <location>
        <begin position="18"/>
        <end position="465"/>
    </location>
</feature>
<evidence type="ECO:0000259" key="2">
    <source>
        <dbReference type="Pfam" id="PF12697"/>
    </source>
</evidence>
<evidence type="ECO:0000313" key="3">
    <source>
        <dbReference type="EMBL" id="SPO06430.1"/>
    </source>
</evidence>
<name>A0AAE8N7X1_9PEZI</name>
<dbReference type="Proteomes" id="UP001187682">
    <property type="component" value="Unassembled WGS sequence"/>
</dbReference>
<dbReference type="PANTHER" id="PTHR34853:SF1">
    <property type="entry name" value="LIPASE 5"/>
    <property type="match status" value="1"/>
</dbReference>
<dbReference type="GO" id="GO:0004806">
    <property type="term" value="F:triacylglycerol lipase activity"/>
    <property type="evidence" value="ECO:0007669"/>
    <property type="project" value="UniProtKB-UniRule"/>
</dbReference>
<dbReference type="Gene3D" id="3.40.50.1820">
    <property type="entry name" value="alpha/beta hydrolase"/>
    <property type="match status" value="2"/>
</dbReference>
<dbReference type="PIRSF" id="PIRSF029171">
    <property type="entry name" value="Esterase_LipA"/>
    <property type="match status" value="1"/>
</dbReference>
<comment type="similarity">
    <text evidence="1">Belongs to the AB hydrolase superfamily. Lipase family.</text>
</comment>
<dbReference type="PANTHER" id="PTHR34853">
    <property type="match status" value="1"/>
</dbReference>
<dbReference type="InterPro" id="IPR000073">
    <property type="entry name" value="AB_hydrolase_1"/>
</dbReference>
<keyword evidence="1" id="KW-0732">Signal</keyword>
<accession>A0AAE8N7X1</accession>
<reference evidence="3" key="1">
    <citation type="submission" date="2018-03" db="EMBL/GenBank/DDBJ databases">
        <authorList>
            <person name="Guldener U."/>
        </authorList>
    </citation>
    <scope>NUCLEOTIDE SEQUENCE</scope>
</reference>
<gene>
    <name evidence="3" type="ORF">DNG_09120</name>
</gene>
<dbReference type="EMBL" id="ONZQ02000015">
    <property type="protein sequence ID" value="SPO06430.1"/>
    <property type="molecule type" value="Genomic_DNA"/>
</dbReference>
<sequence length="465" mass="50846">MHFSVLSLACLIGTVWSQQPICDSECQKGCDSECQAALQSTFEAEAKLWVSDIVSDPFYTTPSDISGAVPGDVLRWEDVPGEQLTTNWTVPAGLTLSRFMYMTEDIDRKNLPATAWVLRPFHHTLPTPEEPGKLRTVVWAHGTAGRSRLCSTTNNKGLYYDWKAPFSLAQAGYAVIAPDYSGQGSDIPQGFMYEAGFLHAADVAYSVIAARKVIGGMLSKKWAVYGHSEGGLTAWRTNERLALRGQEKLREAGKFVGSVAAAPALRPQRLIPLSWEETGTGGGPFSVYFLQSLAKLYPNDIKLEDYLGETALQRLGVLDNSCFQTGYVAAGTLSPDETFANKSWLQHPATNDWAVRYNGQGPYPLAAPMLVIQGVADVITPASLTMEDFNLTCSAYPKSSFRAKLYPDMGHGQVMEAGRADVTDWLDARFQGKRAQKGCVVEEIEPLTDLYGQGELFWAGKAVAI</sequence>
<dbReference type="InterPro" id="IPR005152">
    <property type="entry name" value="Lipase_secreted"/>
</dbReference>
<dbReference type="Pfam" id="PF12697">
    <property type="entry name" value="Abhydrolase_6"/>
    <property type="match status" value="1"/>
</dbReference>
<evidence type="ECO:0000313" key="4">
    <source>
        <dbReference type="Proteomes" id="UP001187682"/>
    </source>
</evidence>
<dbReference type="GO" id="GO:0016042">
    <property type="term" value="P:lipid catabolic process"/>
    <property type="evidence" value="ECO:0007669"/>
    <property type="project" value="UniProtKB-UniRule"/>
</dbReference>